<evidence type="ECO:0000256" key="5">
    <source>
        <dbReference type="ARBA" id="ARBA00022701"/>
    </source>
</evidence>
<dbReference type="InterPro" id="IPR008467">
    <property type="entry name" value="Dynein1_light_intermed_chain"/>
</dbReference>
<dbReference type="GO" id="GO:0045504">
    <property type="term" value="F:dynein heavy chain binding"/>
    <property type="evidence" value="ECO:0007669"/>
    <property type="project" value="TreeGrafter"/>
</dbReference>
<dbReference type="Proteomes" id="UP000677054">
    <property type="component" value="Unassembled WGS sequence"/>
</dbReference>
<evidence type="ECO:0000313" key="13">
    <source>
        <dbReference type="Proteomes" id="UP000677054"/>
    </source>
</evidence>
<keyword evidence="8 11" id="KW-0243">Dynein</keyword>
<dbReference type="GO" id="GO:0005524">
    <property type="term" value="F:ATP binding"/>
    <property type="evidence" value="ECO:0007669"/>
    <property type="project" value="UniProtKB-KW"/>
</dbReference>
<dbReference type="PANTHER" id="PTHR12688:SF0">
    <property type="entry name" value="DYNEIN LIGHT INTERMEDIATE CHAIN"/>
    <property type="match status" value="1"/>
</dbReference>
<dbReference type="AlphaFoldDB" id="A0A7R9A6T8"/>
<reference evidence="12" key="1">
    <citation type="submission" date="2020-11" db="EMBL/GenBank/DDBJ databases">
        <authorList>
            <person name="Tran Van P."/>
        </authorList>
    </citation>
    <scope>NUCLEOTIDE SEQUENCE</scope>
</reference>
<dbReference type="SUPFAM" id="SSF52540">
    <property type="entry name" value="P-loop containing nucleoside triphosphate hydrolases"/>
    <property type="match status" value="1"/>
</dbReference>
<name>A0A7R9A6T8_9CRUS</name>
<dbReference type="GO" id="GO:0005813">
    <property type="term" value="C:centrosome"/>
    <property type="evidence" value="ECO:0007669"/>
    <property type="project" value="TreeGrafter"/>
</dbReference>
<comment type="similarity">
    <text evidence="2 11">Belongs to the dynein light intermediate chain family.</text>
</comment>
<keyword evidence="6 11" id="KW-0547">Nucleotide-binding</keyword>
<evidence type="ECO:0000256" key="2">
    <source>
        <dbReference type="ARBA" id="ARBA00006831"/>
    </source>
</evidence>
<dbReference type="GO" id="GO:0007018">
    <property type="term" value="P:microtubule-based movement"/>
    <property type="evidence" value="ECO:0007669"/>
    <property type="project" value="InterPro"/>
</dbReference>
<evidence type="ECO:0000256" key="6">
    <source>
        <dbReference type="ARBA" id="ARBA00022741"/>
    </source>
</evidence>
<evidence type="ECO:0000256" key="8">
    <source>
        <dbReference type="ARBA" id="ARBA00023017"/>
    </source>
</evidence>
<dbReference type="Pfam" id="PF05783">
    <property type="entry name" value="DLIC"/>
    <property type="match status" value="1"/>
</dbReference>
<gene>
    <name evidence="12" type="ORF">DSTB1V02_LOCUS8811</name>
</gene>
<protein>
    <recommendedName>
        <fullName evidence="11">Dynein light intermediate chain</fullName>
    </recommendedName>
</protein>
<accession>A0A7R9A6T8</accession>
<dbReference type="GO" id="GO:0005868">
    <property type="term" value="C:cytoplasmic dynein complex"/>
    <property type="evidence" value="ECO:0007669"/>
    <property type="project" value="UniProtKB-UniRule"/>
</dbReference>
<dbReference type="EMBL" id="CAJPEV010002101">
    <property type="protein sequence ID" value="CAG0895658.1"/>
    <property type="molecule type" value="Genomic_DNA"/>
</dbReference>
<keyword evidence="10 11" id="KW-0206">Cytoskeleton</keyword>
<dbReference type="GO" id="GO:0000226">
    <property type="term" value="P:microtubule cytoskeleton organization"/>
    <property type="evidence" value="ECO:0007669"/>
    <property type="project" value="TreeGrafter"/>
</dbReference>
<evidence type="ECO:0000256" key="3">
    <source>
        <dbReference type="ARBA" id="ARBA00022448"/>
    </source>
</evidence>
<dbReference type="EMBL" id="LR901618">
    <property type="protein sequence ID" value="CAD7249010.1"/>
    <property type="molecule type" value="Genomic_DNA"/>
</dbReference>
<keyword evidence="4 11" id="KW-0963">Cytoplasm</keyword>
<evidence type="ECO:0000313" key="12">
    <source>
        <dbReference type="EMBL" id="CAD7249010.1"/>
    </source>
</evidence>
<evidence type="ECO:0000256" key="7">
    <source>
        <dbReference type="ARBA" id="ARBA00022840"/>
    </source>
</evidence>
<dbReference type="InterPro" id="IPR022780">
    <property type="entry name" value="Dynein_light_int_chain"/>
</dbReference>
<dbReference type="InterPro" id="IPR027417">
    <property type="entry name" value="P-loop_NTPase"/>
</dbReference>
<dbReference type="GO" id="GO:0005874">
    <property type="term" value="C:microtubule"/>
    <property type="evidence" value="ECO:0007669"/>
    <property type="project" value="UniProtKB-KW"/>
</dbReference>
<evidence type="ECO:0000256" key="10">
    <source>
        <dbReference type="ARBA" id="ARBA00023212"/>
    </source>
</evidence>
<keyword evidence="13" id="KW-1185">Reference proteome</keyword>
<keyword evidence="5 11" id="KW-0493">Microtubule</keyword>
<keyword evidence="7 11" id="KW-0067">ATP-binding</keyword>
<dbReference type="Gene3D" id="3.40.50.300">
    <property type="entry name" value="P-loop containing nucleotide triphosphate hydrolases"/>
    <property type="match status" value="1"/>
</dbReference>
<proteinExistence type="inferred from homology"/>
<evidence type="ECO:0000256" key="4">
    <source>
        <dbReference type="ARBA" id="ARBA00022490"/>
    </source>
</evidence>
<evidence type="ECO:0000256" key="1">
    <source>
        <dbReference type="ARBA" id="ARBA00004245"/>
    </source>
</evidence>
<keyword evidence="3 11" id="KW-0813">Transport</keyword>
<organism evidence="12">
    <name type="scientific">Darwinula stevensoni</name>
    <dbReference type="NCBI Taxonomy" id="69355"/>
    <lineage>
        <taxon>Eukaryota</taxon>
        <taxon>Metazoa</taxon>
        <taxon>Ecdysozoa</taxon>
        <taxon>Arthropoda</taxon>
        <taxon>Crustacea</taxon>
        <taxon>Oligostraca</taxon>
        <taxon>Ostracoda</taxon>
        <taxon>Podocopa</taxon>
        <taxon>Podocopida</taxon>
        <taxon>Darwinulocopina</taxon>
        <taxon>Darwinuloidea</taxon>
        <taxon>Darwinulidae</taxon>
        <taxon>Darwinula</taxon>
    </lineage>
</organism>
<evidence type="ECO:0000256" key="9">
    <source>
        <dbReference type="ARBA" id="ARBA00023175"/>
    </source>
</evidence>
<sequence>MASQKEQPSNLWNSILEDVRRQERTNLSSSKKVLILGDQESGKATLVAKLQGNEDPKKGCGLEYSFITVRDEYRDEHTRLSVWVMDGDPAFVPLLRFALSKETFQDTLVIITVSMATPWTIMDSLRQWVSLLQDHVDALPFTAEEVKSFQQKQLWKWATYVEPGDDNDSSPTQATHRQLSSEDDLDLDLTVSDGVLTRNVGLDLVVVVTKTDEINTLEREYDYKEEHFEFIQQAVRKFCLQFGTTVFYTSVKEDKNCDLLYKYLVHRIYGLPFQTPALVVERDALFIPAGWDNLKKIAILYENLHSMDPDADYTDVIRLPGKRQSSREVEVKAQDPQTFLADQLKLLESTTPASDKVRGGSLQLLEAVPRIPVSPKHNTNMNNMAVGDFFKRLLERNSSAKRSDIAPNDLPSN</sequence>
<dbReference type="PANTHER" id="PTHR12688">
    <property type="entry name" value="DYNEIN LIGHT INTERMEDIATE CHAIN"/>
    <property type="match status" value="1"/>
</dbReference>
<comment type="subcellular location">
    <subcellularLocation>
        <location evidence="1 11">Cytoplasm</location>
        <location evidence="1 11">Cytoskeleton</location>
    </subcellularLocation>
</comment>
<comment type="subunit">
    <text evidence="11">Homodimer. The cytoplasmic dynein 1 complex consists of two catalytic heavy chains (HCs) and a number of non-catalytic subunits presented by intermediate chains (ICs).</text>
</comment>
<comment type="function">
    <text evidence="11">Acts as one of several non-catalytic accessory components of the cytoplasmic dynein 1 complex that are thought to be involved in linking dynein to cargos and to adapter proteins that regulate dynein function. Cytoplasmic dynein 1 acts as a motor for the intracellular retrograde motility of vesicles and organelles along microtubules. May play a role in binding dynein to membranous organelles or chromosomes.</text>
</comment>
<dbReference type="OrthoDB" id="27603at2759"/>
<keyword evidence="9 11" id="KW-0505">Motor protein</keyword>
<evidence type="ECO:0000256" key="11">
    <source>
        <dbReference type="RuleBase" id="RU366047"/>
    </source>
</evidence>